<dbReference type="PANTHER" id="PTHR36891">
    <property type="entry name" value="OS01G0127400 PROTEIN"/>
    <property type="match status" value="1"/>
</dbReference>
<evidence type="ECO:0008006" key="3">
    <source>
        <dbReference type="Google" id="ProtNLM"/>
    </source>
</evidence>
<dbReference type="InterPro" id="IPR021763">
    <property type="entry name" value="DUF3326"/>
</dbReference>
<reference evidence="1" key="1">
    <citation type="journal article" date="2015" name="Nature">
        <title>rRNA introns, odd ribosomes, and small enigmatic genomes across a large radiation of phyla.</title>
        <authorList>
            <person name="Brown C.T."/>
            <person name="Hug L.A."/>
            <person name="Thomas B.C."/>
            <person name="Sharon I."/>
            <person name="Castelle C.J."/>
            <person name="Singh A."/>
            <person name="Wilkins M.J."/>
            <person name="Williams K.H."/>
            <person name="Banfield J.F."/>
        </authorList>
    </citation>
    <scope>NUCLEOTIDE SEQUENCE [LARGE SCALE GENOMIC DNA]</scope>
</reference>
<sequence length="434" mass="48490">MKVYTQELFITKKELDLKGLSSLRECYNLCIRHKLPQQHRVIRFVITKTNKDGYYSELDIILPDKNEEAALFPKDSSIFDFRKRTHENTDGFNAVLLIPTGIGAEIGGHCGDGNAVARLLASACDTLVTHPNVVNASDINEMTSNTLYVEGSILTRLLNGQIGLQNVKSNRLLMLMDKHDERLFNNEVINAVSSARVTLGLDCDVHEMKNIIESVSHYSKSGRAVGEINSLEKIFQVVEKHKNDYDAVALSTFIRVPKYFHEKYFKDSDMVNAWGGIEAMLTHSIAEIFNIPCAHSPMMTSKEVMNTDLGIVDPRKAPETSSVTYLHCILKGLHRAPRIVPFDKGLTLEDISCVIIPDGCIGLPVLACLTNNIPVIAVKENKNNMQNNLENLPFKKDRLFIVDNYLEAAGVMNSLKAGVSPESVRRPIKHTIQI</sequence>
<comment type="caution">
    <text evidence="1">The sequence shown here is derived from an EMBL/GenBank/DDBJ whole genome shotgun (WGS) entry which is preliminary data.</text>
</comment>
<dbReference type="EMBL" id="LBVT01000002">
    <property type="protein sequence ID" value="KKQ92915.1"/>
    <property type="molecule type" value="Genomic_DNA"/>
</dbReference>
<evidence type="ECO:0000313" key="1">
    <source>
        <dbReference type="EMBL" id="KKQ92915.1"/>
    </source>
</evidence>
<protein>
    <recommendedName>
        <fullName evidence="3">High light inducible protein</fullName>
    </recommendedName>
</protein>
<organism evidence="1 2">
    <name type="scientific">Candidatus Azambacteria bacterium GW2011_GWA2_39_10</name>
    <dbReference type="NCBI Taxonomy" id="1618611"/>
    <lineage>
        <taxon>Bacteria</taxon>
        <taxon>Candidatus Azamiibacteriota</taxon>
    </lineage>
</organism>
<evidence type="ECO:0000313" key="2">
    <source>
        <dbReference type="Proteomes" id="UP000034706"/>
    </source>
</evidence>
<dbReference type="PANTHER" id="PTHR36891:SF1">
    <property type="entry name" value="OS01G0127400 PROTEIN"/>
    <property type="match status" value="1"/>
</dbReference>
<dbReference type="Proteomes" id="UP000034706">
    <property type="component" value="Unassembled WGS sequence"/>
</dbReference>
<name>A0A0G0LXZ6_9BACT</name>
<dbReference type="Pfam" id="PF11805">
    <property type="entry name" value="DUF3326"/>
    <property type="match status" value="1"/>
</dbReference>
<dbReference type="AlphaFoldDB" id="A0A0G0LXZ6"/>
<accession>A0A0G0LXZ6</accession>
<proteinExistence type="predicted"/>
<gene>
    <name evidence="1" type="ORF">UT16_C0002G0005</name>
</gene>